<dbReference type="PROSITE" id="PS50846">
    <property type="entry name" value="HMA_2"/>
    <property type="match status" value="1"/>
</dbReference>
<dbReference type="GO" id="GO:0046872">
    <property type="term" value="F:metal ion binding"/>
    <property type="evidence" value="ECO:0007669"/>
    <property type="project" value="InterPro"/>
</dbReference>
<evidence type="ECO:0000313" key="2">
    <source>
        <dbReference type="EMBL" id="AJO21904.1"/>
    </source>
</evidence>
<dbReference type="EMBL" id="LRPN01000184">
    <property type="protein sequence ID" value="KWZ76915.1"/>
    <property type="molecule type" value="Genomic_DNA"/>
</dbReference>
<dbReference type="AlphaFoldDB" id="A0A0C5C5H5"/>
<dbReference type="Proteomes" id="UP000032024">
    <property type="component" value="Chromosome"/>
</dbReference>
<dbReference type="PATRIC" id="fig|1398.18.peg.1126"/>
<reference evidence="3" key="4">
    <citation type="submission" date="2016-01" db="EMBL/GenBank/DDBJ databases">
        <authorList>
            <person name="Oliw E.H."/>
        </authorList>
    </citation>
    <scope>NUCLEOTIDE SEQUENCE [LARGE SCALE GENOMIC DNA]</scope>
    <source>
        <strain evidence="3">GED7749B</strain>
    </source>
</reference>
<reference evidence="2" key="1">
    <citation type="submission" date="2015-01" db="EMBL/GenBank/DDBJ databases">
        <title>Comparative genome analysis of Bacillus coagulans HM-08, Clostridium butyricum HM-68, Bacillus subtilis HM-66 and Bacillus licheniformis BL-09.</title>
        <authorList>
            <person name="Zhang H."/>
        </authorList>
    </citation>
    <scope>NUCLEOTIDE SEQUENCE [LARGE SCALE GENOMIC DNA]</scope>
    <source>
        <strain evidence="2">HM-08</strain>
    </source>
</reference>
<feature type="domain" description="HMA" evidence="1">
    <location>
        <begin position="2"/>
        <end position="68"/>
    </location>
</feature>
<proteinExistence type="predicted"/>
<dbReference type="Proteomes" id="UP000070376">
    <property type="component" value="Unassembled WGS sequence"/>
</dbReference>
<dbReference type="GeneID" id="93258919"/>
<dbReference type="InterPro" id="IPR006121">
    <property type="entry name" value="HMA_dom"/>
</dbReference>
<protein>
    <recommendedName>
        <fullName evidence="1">HMA domain-containing protein</fullName>
    </recommendedName>
</protein>
<evidence type="ECO:0000259" key="1">
    <source>
        <dbReference type="PROSITE" id="PS50846"/>
    </source>
</evidence>
<accession>A0A0C5C5H5</accession>
<dbReference type="RefSeq" id="WP_014097467.1">
    <property type="nucleotide sequence ID" value="NZ_CP010525.1"/>
</dbReference>
<dbReference type="CDD" id="cd00371">
    <property type="entry name" value="HMA"/>
    <property type="match status" value="1"/>
</dbReference>
<evidence type="ECO:0000313" key="4">
    <source>
        <dbReference type="Proteomes" id="UP000032024"/>
    </source>
</evidence>
<organism evidence="3 5">
    <name type="scientific">Heyndrickxia coagulans</name>
    <name type="common">Weizmannia coagulans</name>
    <dbReference type="NCBI Taxonomy" id="1398"/>
    <lineage>
        <taxon>Bacteria</taxon>
        <taxon>Bacillati</taxon>
        <taxon>Bacillota</taxon>
        <taxon>Bacilli</taxon>
        <taxon>Bacillales</taxon>
        <taxon>Bacillaceae</taxon>
        <taxon>Heyndrickxia</taxon>
    </lineage>
</organism>
<evidence type="ECO:0000313" key="5">
    <source>
        <dbReference type="Proteomes" id="UP000070376"/>
    </source>
</evidence>
<name>A0A0C5C5H5_HEYCO</name>
<dbReference type="STRING" id="1398.AB434_0073"/>
<keyword evidence="4" id="KW-1185">Reference proteome</keyword>
<dbReference type="EMBL" id="CP010525">
    <property type="protein sequence ID" value="AJO21904.1"/>
    <property type="molecule type" value="Genomic_DNA"/>
</dbReference>
<evidence type="ECO:0000313" key="3">
    <source>
        <dbReference type="EMBL" id="KWZ76915.1"/>
    </source>
</evidence>
<sequence length="72" mass="8185">MAKGMLKVSDMVNEEDAAKVRRALNEVWGVRDIEISLARKEATFTYNDQSASCHDMMQAVTEQGYRAEMMEP</sequence>
<reference evidence="4" key="2">
    <citation type="submission" date="2015-01" db="EMBL/GenBank/DDBJ databases">
        <title>Comparative genome analysis of Bacillus coagulans HM-08, Clostridium butyricum HM-68, Bacillus subtilis HM-66 and Bacillus paralicheniformis BL-09.</title>
        <authorList>
            <person name="Zhang H."/>
        </authorList>
    </citation>
    <scope>NUCLEOTIDE SEQUENCE [LARGE SCALE GENOMIC DNA]</scope>
    <source>
        <strain evidence="4">HM-08</strain>
    </source>
</reference>
<dbReference type="Gene3D" id="3.30.70.100">
    <property type="match status" value="1"/>
</dbReference>
<dbReference type="InterPro" id="IPR036163">
    <property type="entry name" value="HMA_dom_sf"/>
</dbReference>
<reference evidence="5" key="3">
    <citation type="submission" date="2016-01" db="EMBL/GenBank/DDBJ databases">
        <authorList>
            <person name="Mitreva M."/>
            <person name="Pepin K.H."/>
            <person name="Mihindukulasuriya K.A."/>
            <person name="Fulton R."/>
            <person name="Fronick C."/>
            <person name="O'Laughlin M."/>
            <person name="Miner T."/>
            <person name="Herter B."/>
            <person name="Rosa B.A."/>
            <person name="Cordes M."/>
            <person name="Tomlinson C."/>
            <person name="Wollam A."/>
            <person name="Palsikar V.B."/>
            <person name="Mardis E.R."/>
            <person name="Wilson R.K."/>
        </authorList>
    </citation>
    <scope>NUCLEOTIDE SEQUENCE [LARGE SCALE GENOMIC DNA]</scope>
    <source>
        <strain evidence="5">GED7749B</strain>
    </source>
</reference>
<dbReference type="SUPFAM" id="SSF55008">
    <property type="entry name" value="HMA, heavy metal-associated domain"/>
    <property type="match status" value="1"/>
</dbReference>
<gene>
    <name evidence="3" type="ORF">HMPREF3213_03582</name>
    <name evidence="2" type="ORF">SB48_HM08orf01703</name>
</gene>